<feature type="transmembrane region" description="Helical" evidence="5">
    <location>
        <begin position="426"/>
        <end position="449"/>
    </location>
</feature>
<evidence type="ECO:0000313" key="7">
    <source>
        <dbReference type="EMBL" id="AII10495.1"/>
    </source>
</evidence>
<dbReference type="InterPro" id="IPR036259">
    <property type="entry name" value="MFS_trans_sf"/>
</dbReference>
<dbReference type="SUPFAM" id="SSF103473">
    <property type="entry name" value="MFS general substrate transporter"/>
    <property type="match status" value="1"/>
</dbReference>
<dbReference type="GO" id="GO:0046943">
    <property type="term" value="F:carboxylic acid transmembrane transporter activity"/>
    <property type="evidence" value="ECO:0007669"/>
    <property type="project" value="TreeGrafter"/>
</dbReference>
<feature type="transmembrane region" description="Helical" evidence="5">
    <location>
        <begin position="309"/>
        <end position="329"/>
    </location>
</feature>
<organism evidence="7 8">
    <name type="scientific">Rhodococcus opacus</name>
    <name type="common">Nocardia opaca</name>
    <dbReference type="NCBI Taxonomy" id="37919"/>
    <lineage>
        <taxon>Bacteria</taxon>
        <taxon>Bacillati</taxon>
        <taxon>Actinomycetota</taxon>
        <taxon>Actinomycetes</taxon>
        <taxon>Mycobacteriales</taxon>
        <taxon>Nocardiaceae</taxon>
        <taxon>Rhodococcus</taxon>
    </lineage>
</organism>
<dbReference type="Pfam" id="PF07690">
    <property type="entry name" value="MFS_1"/>
    <property type="match status" value="1"/>
</dbReference>
<feature type="transmembrane region" description="Helical" evidence="5">
    <location>
        <begin position="397"/>
        <end position="420"/>
    </location>
</feature>
<evidence type="ECO:0000256" key="1">
    <source>
        <dbReference type="ARBA" id="ARBA00004651"/>
    </source>
</evidence>
<dbReference type="AlphaFoldDB" id="A0A076EWX7"/>
<dbReference type="GO" id="GO:0005886">
    <property type="term" value="C:plasma membrane"/>
    <property type="evidence" value="ECO:0007669"/>
    <property type="project" value="UniProtKB-SubCell"/>
</dbReference>
<dbReference type="PROSITE" id="PS50850">
    <property type="entry name" value="MFS"/>
    <property type="match status" value="1"/>
</dbReference>
<feature type="transmembrane region" description="Helical" evidence="5">
    <location>
        <begin position="267"/>
        <end position="289"/>
    </location>
</feature>
<feature type="transmembrane region" description="Helical" evidence="5">
    <location>
        <begin position="189"/>
        <end position="209"/>
    </location>
</feature>
<evidence type="ECO:0000313" key="8">
    <source>
        <dbReference type="Proteomes" id="UP000028488"/>
    </source>
</evidence>
<proteinExistence type="predicted"/>
<evidence type="ECO:0000256" key="4">
    <source>
        <dbReference type="ARBA" id="ARBA00023136"/>
    </source>
</evidence>
<feature type="transmembrane region" description="Helical" evidence="5">
    <location>
        <begin position="124"/>
        <end position="145"/>
    </location>
</feature>
<dbReference type="RefSeq" id="WP_128642588.1">
    <property type="nucleotide sequence ID" value="NZ_CP008948.1"/>
</dbReference>
<dbReference type="PROSITE" id="PS00216">
    <property type="entry name" value="SUGAR_TRANSPORT_1"/>
    <property type="match status" value="1"/>
</dbReference>
<accession>A0A076EWX7</accession>
<dbReference type="EMBL" id="CP008948">
    <property type="protein sequence ID" value="AII10495.1"/>
    <property type="molecule type" value="Genomic_DNA"/>
</dbReference>
<evidence type="ECO:0000256" key="2">
    <source>
        <dbReference type="ARBA" id="ARBA00022692"/>
    </source>
</evidence>
<feature type="domain" description="Major facilitator superfamily (MFS) profile" evidence="6">
    <location>
        <begin position="35"/>
        <end position="450"/>
    </location>
</feature>
<feature type="transmembrane region" description="Helical" evidence="5">
    <location>
        <begin position="68"/>
        <end position="88"/>
    </location>
</feature>
<gene>
    <name evidence="7" type="ORF">EP51_40185</name>
</gene>
<dbReference type="InterPro" id="IPR005829">
    <property type="entry name" value="Sugar_transporter_CS"/>
</dbReference>
<reference evidence="7 8" key="1">
    <citation type="submission" date="2014-07" db="EMBL/GenBank/DDBJ databases">
        <title>Genome Sequence of Rhodococcus opacus Strain R7, a Biodegrader of Mono- and Polycyclic Aromatic Hydrocarbons.</title>
        <authorList>
            <person name="Di Gennaro P."/>
            <person name="Zampolli J."/>
            <person name="Presti I."/>
            <person name="Cappelletti M."/>
            <person name="D'Ursi P."/>
            <person name="Orro A."/>
            <person name="Mezzelani A."/>
            <person name="Milanesi L."/>
        </authorList>
    </citation>
    <scope>NUCLEOTIDE SEQUENCE [LARGE SCALE GENOMIC DNA]</scope>
    <source>
        <strain evidence="7 8">R7</strain>
        <plasmid evidence="7">pPDG1</plasmid>
    </source>
</reference>
<keyword evidence="2 5" id="KW-0812">Transmembrane</keyword>
<evidence type="ECO:0000256" key="3">
    <source>
        <dbReference type="ARBA" id="ARBA00022989"/>
    </source>
</evidence>
<dbReference type="Gene3D" id="1.20.1250.20">
    <property type="entry name" value="MFS general substrate transporter like domains"/>
    <property type="match status" value="1"/>
</dbReference>
<keyword evidence="3 5" id="KW-1133">Transmembrane helix</keyword>
<dbReference type="Proteomes" id="UP000028488">
    <property type="component" value="Plasmid pPDG1"/>
</dbReference>
<dbReference type="PANTHER" id="PTHR23508">
    <property type="entry name" value="CARBOXYLIC ACID TRANSPORTER PROTEIN HOMOLOG"/>
    <property type="match status" value="1"/>
</dbReference>
<evidence type="ECO:0000256" key="5">
    <source>
        <dbReference type="SAM" id="Phobius"/>
    </source>
</evidence>
<feature type="transmembrane region" description="Helical" evidence="5">
    <location>
        <begin position="34"/>
        <end position="56"/>
    </location>
</feature>
<feature type="transmembrane region" description="Helical" evidence="5">
    <location>
        <begin position="336"/>
        <end position="359"/>
    </location>
</feature>
<evidence type="ECO:0000259" key="6">
    <source>
        <dbReference type="PROSITE" id="PS50850"/>
    </source>
</evidence>
<sequence length="457" mass="47255">MATEESLTTATQVPTTMGLQQFLNSIPMGATRSIILLLGFVVLLLDGIEVGMWGFVYPQIAAQWGTTMSAITVIVTAGVIALTAGSMIGGPLSDRFGRKIVVVVGVGLFSVFTFLGATSSGITALGVCRVLACAGLGAVMPVAITMVSEFMPDKGKAFLISIAFCGFPMGQAVAGYVAATVVPDYGWKWLLIVGGAMGAVVLPFLLWKLPESVAYLVQRGRGEDEGRRILRRIAPDADLSNLVLAHRAADESAPPKSSIGTVLSRKLLLTSALIWLCYFISAAVTYMIINYLPLIMNNYGMGAAGSGNIVAMTGWGGAVGSLAVGYAMSRVGRHRVLIASFTLAALSVWAVNVGTWGLVGLLALGFAWGFLIAGTNSGLNALSALSFPTEARGTGVAWMHGFGKAGSIVSGVLGGAMLSAGWGVDAIFSTLGFPLLLGAAAIVVLGTVARRPSHTAT</sequence>
<keyword evidence="7" id="KW-0614">Plasmid</keyword>
<dbReference type="InterPro" id="IPR020846">
    <property type="entry name" value="MFS_dom"/>
</dbReference>
<feature type="transmembrane region" description="Helical" evidence="5">
    <location>
        <begin position="157"/>
        <end position="177"/>
    </location>
</feature>
<dbReference type="CDD" id="cd17365">
    <property type="entry name" value="MFS_PcaK_like"/>
    <property type="match status" value="1"/>
</dbReference>
<name>A0A076EWX7_RHOOP</name>
<feature type="transmembrane region" description="Helical" evidence="5">
    <location>
        <begin position="365"/>
        <end position="385"/>
    </location>
</feature>
<keyword evidence="4 5" id="KW-0472">Membrane</keyword>
<feature type="transmembrane region" description="Helical" evidence="5">
    <location>
        <begin position="100"/>
        <end position="118"/>
    </location>
</feature>
<comment type="subcellular location">
    <subcellularLocation>
        <location evidence="1">Cell membrane</location>
        <topology evidence="1">Multi-pass membrane protein</topology>
    </subcellularLocation>
</comment>
<dbReference type="PANTHER" id="PTHR23508:SF10">
    <property type="entry name" value="CARBOXYLIC ACID TRANSPORTER PROTEIN HOMOLOG"/>
    <property type="match status" value="1"/>
</dbReference>
<protein>
    <recommendedName>
        <fullName evidence="6">Major facilitator superfamily (MFS) profile domain-containing protein</fullName>
    </recommendedName>
</protein>
<dbReference type="InterPro" id="IPR011701">
    <property type="entry name" value="MFS"/>
</dbReference>
<geneLocation type="plasmid" evidence="7 8">
    <name>pPDG1</name>
</geneLocation>